<dbReference type="EMBL" id="BKBA01000003">
    <property type="protein sequence ID" value="GEQ12484.1"/>
    <property type="molecule type" value="Genomic_DNA"/>
</dbReference>
<feature type="transmembrane region" description="Helical" evidence="10">
    <location>
        <begin position="159"/>
        <end position="180"/>
    </location>
</feature>
<gene>
    <name evidence="13" type="ORF">KLO01_05310</name>
</gene>
<dbReference type="GO" id="GO:0005886">
    <property type="term" value="C:plasma membrane"/>
    <property type="evidence" value="ECO:0007669"/>
    <property type="project" value="UniProtKB-SubCell"/>
</dbReference>
<feature type="transmembrane region" description="Helical" evidence="10">
    <location>
        <begin position="41"/>
        <end position="62"/>
    </location>
</feature>
<keyword evidence="6" id="KW-0547">Nucleotide-binding</keyword>
<keyword evidence="14" id="KW-1185">Reference proteome</keyword>
<dbReference type="Gene3D" id="3.40.50.300">
    <property type="entry name" value="P-loop containing nucleotide triphosphate hydrolases"/>
    <property type="match status" value="1"/>
</dbReference>
<sequence length="597" mass="64420">MTPILTQIGDTDHAKRSLPIASRQTVVAHTRVLLRDHRRPLLVVLALHGLAALVGLVGPWVVGQVVEEVTRSGAQAASLRRIDVLIALLVAAILTQTVLTWFARRAAFILSEHVFARLREDFVRDAVRLPLSTLERAGTGDLVARTTNDIDAMTHVIRFGIPAIVVSVMTVTATVVAAVLTSPLAALALLTPLLVHVPSSRWYLKRAGQVYLWEHASYARLNSVGAETIDGLRTMDNLGLSAERGARFDEALDEAGRAERVGVGLRLRWFPWLEIGFFLPIAVSVLWGGWLAWNGHVSIGAATAVTLYIQQMLDPLGDLISWLDEIQFAATSLSRVLGVGEVPPDRVATGEQPLGETIEVEDVRYSYREGRDVLHGVSLTLRPGERLAIVGPSGAGKSTLGRLMAGIDGPRTGRVTVGGVPLVDLTLPTLRGEVALVTQEHHVFVGTVGENLRLPRPSASDDDVYAALDAVDAAGWVRALPDGLDTTVGSGGHVLTEAQAQQLALARLVLADPHTLVLDEATSLLDPRAARHLERSLAAVTQGRTVVAIAHRLHTAYDADRVCVVEDGRITELGTHDELIARDGAYAALWRAWRDED</sequence>
<dbReference type="OrthoDB" id="9806127at2"/>
<dbReference type="InterPro" id="IPR011527">
    <property type="entry name" value="ABC1_TM_dom"/>
</dbReference>
<organism evidence="13 14">
    <name type="scientific">Knoellia locipacati</name>
    <dbReference type="NCBI Taxonomy" id="882824"/>
    <lineage>
        <taxon>Bacteria</taxon>
        <taxon>Bacillati</taxon>
        <taxon>Actinomycetota</taxon>
        <taxon>Actinomycetes</taxon>
        <taxon>Micrococcales</taxon>
        <taxon>Intrasporangiaceae</taxon>
        <taxon>Knoellia</taxon>
    </lineage>
</organism>
<evidence type="ECO:0000256" key="7">
    <source>
        <dbReference type="ARBA" id="ARBA00022840"/>
    </source>
</evidence>
<evidence type="ECO:0000256" key="8">
    <source>
        <dbReference type="ARBA" id="ARBA00022989"/>
    </source>
</evidence>
<keyword evidence="9 10" id="KW-0472">Membrane</keyword>
<dbReference type="InterPro" id="IPR003439">
    <property type="entry name" value="ABC_transporter-like_ATP-bd"/>
</dbReference>
<accession>A0A512SX28</accession>
<evidence type="ECO:0000256" key="4">
    <source>
        <dbReference type="ARBA" id="ARBA00022519"/>
    </source>
</evidence>
<dbReference type="SMART" id="SM00382">
    <property type="entry name" value="AAA"/>
    <property type="match status" value="1"/>
</dbReference>
<dbReference type="InterPro" id="IPR027417">
    <property type="entry name" value="P-loop_NTPase"/>
</dbReference>
<name>A0A512SX28_9MICO</name>
<evidence type="ECO:0000256" key="6">
    <source>
        <dbReference type="ARBA" id="ARBA00022741"/>
    </source>
</evidence>
<keyword evidence="3" id="KW-1003">Cell membrane</keyword>
<dbReference type="GO" id="GO:0140359">
    <property type="term" value="F:ABC-type transporter activity"/>
    <property type="evidence" value="ECO:0007669"/>
    <property type="project" value="InterPro"/>
</dbReference>
<dbReference type="PROSITE" id="PS50893">
    <property type="entry name" value="ABC_TRANSPORTER_2"/>
    <property type="match status" value="1"/>
</dbReference>
<dbReference type="InterPro" id="IPR003593">
    <property type="entry name" value="AAA+_ATPase"/>
</dbReference>
<dbReference type="PROSITE" id="PS50929">
    <property type="entry name" value="ABC_TM1F"/>
    <property type="match status" value="1"/>
</dbReference>
<keyword evidence="5 10" id="KW-0812">Transmembrane</keyword>
<evidence type="ECO:0000256" key="9">
    <source>
        <dbReference type="ARBA" id="ARBA00023136"/>
    </source>
</evidence>
<feature type="transmembrane region" description="Helical" evidence="10">
    <location>
        <begin position="269"/>
        <end position="293"/>
    </location>
</feature>
<keyword evidence="4" id="KW-0997">Cell inner membrane</keyword>
<dbReference type="AlphaFoldDB" id="A0A512SX28"/>
<evidence type="ECO:0000256" key="2">
    <source>
        <dbReference type="ARBA" id="ARBA00022448"/>
    </source>
</evidence>
<comment type="caution">
    <text evidence="13">The sequence shown here is derived from an EMBL/GenBank/DDBJ whole genome shotgun (WGS) entry which is preliminary data.</text>
</comment>
<dbReference type="PANTHER" id="PTHR24221">
    <property type="entry name" value="ATP-BINDING CASSETTE SUB-FAMILY B"/>
    <property type="match status" value="1"/>
</dbReference>
<dbReference type="GO" id="GO:0016887">
    <property type="term" value="F:ATP hydrolysis activity"/>
    <property type="evidence" value="ECO:0007669"/>
    <property type="project" value="InterPro"/>
</dbReference>
<dbReference type="PANTHER" id="PTHR24221:SF654">
    <property type="entry name" value="ATP-BINDING CASSETTE SUB-FAMILY B MEMBER 6"/>
    <property type="match status" value="1"/>
</dbReference>
<dbReference type="Pfam" id="PF00664">
    <property type="entry name" value="ABC_membrane"/>
    <property type="match status" value="1"/>
</dbReference>
<evidence type="ECO:0000259" key="12">
    <source>
        <dbReference type="PROSITE" id="PS50929"/>
    </source>
</evidence>
<evidence type="ECO:0000259" key="11">
    <source>
        <dbReference type="PROSITE" id="PS50893"/>
    </source>
</evidence>
<evidence type="ECO:0000256" key="5">
    <source>
        <dbReference type="ARBA" id="ARBA00022692"/>
    </source>
</evidence>
<proteinExistence type="predicted"/>
<evidence type="ECO:0000313" key="13">
    <source>
        <dbReference type="EMBL" id="GEQ12484.1"/>
    </source>
</evidence>
<keyword evidence="8 10" id="KW-1133">Transmembrane helix</keyword>
<evidence type="ECO:0000313" key="14">
    <source>
        <dbReference type="Proteomes" id="UP000321793"/>
    </source>
</evidence>
<keyword evidence="7 13" id="KW-0067">ATP-binding</keyword>
<dbReference type="Pfam" id="PF00005">
    <property type="entry name" value="ABC_tran"/>
    <property type="match status" value="1"/>
</dbReference>
<dbReference type="GO" id="GO:0034040">
    <property type="term" value="F:ATPase-coupled lipid transmembrane transporter activity"/>
    <property type="evidence" value="ECO:0007669"/>
    <property type="project" value="TreeGrafter"/>
</dbReference>
<dbReference type="SUPFAM" id="SSF52540">
    <property type="entry name" value="P-loop containing nucleoside triphosphate hydrolases"/>
    <property type="match status" value="1"/>
</dbReference>
<feature type="transmembrane region" description="Helical" evidence="10">
    <location>
        <begin position="186"/>
        <end position="204"/>
    </location>
</feature>
<reference evidence="13 14" key="1">
    <citation type="submission" date="2019-07" db="EMBL/GenBank/DDBJ databases">
        <title>Whole genome shotgun sequence of Knoellia locipacati NBRC 109775.</title>
        <authorList>
            <person name="Hosoyama A."/>
            <person name="Uohara A."/>
            <person name="Ohji S."/>
            <person name="Ichikawa N."/>
        </authorList>
    </citation>
    <scope>NUCLEOTIDE SEQUENCE [LARGE SCALE GENOMIC DNA]</scope>
    <source>
        <strain evidence="13 14">NBRC 109775</strain>
    </source>
</reference>
<feature type="domain" description="ABC transporter" evidence="11">
    <location>
        <begin position="358"/>
        <end position="592"/>
    </location>
</feature>
<dbReference type="InterPro" id="IPR036640">
    <property type="entry name" value="ABC1_TM_sf"/>
</dbReference>
<dbReference type="SUPFAM" id="SSF90123">
    <property type="entry name" value="ABC transporter transmembrane region"/>
    <property type="match status" value="1"/>
</dbReference>
<dbReference type="CDD" id="cd07346">
    <property type="entry name" value="ABC_6TM_exporters"/>
    <property type="match status" value="1"/>
</dbReference>
<protein>
    <submittedName>
        <fullName evidence="13">Multidrug ABC transporter ATP-binding protein</fullName>
    </submittedName>
</protein>
<feature type="transmembrane region" description="Helical" evidence="10">
    <location>
        <begin position="82"/>
        <end position="103"/>
    </location>
</feature>
<feature type="domain" description="ABC transmembrane type-1" evidence="12">
    <location>
        <begin position="42"/>
        <end position="327"/>
    </location>
</feature>
<evidence type="ECO:0000256" key="3">
    <source>
        <dbReference type="ARBA" id="ARBA00022475"/>
    </source>
</evidence>
<dbReference type="RefSeq" id="WP_147061998.1">
    <property type="nucleotide sequence ID" value="NZ_BAABDN010000001.1"/>
</dbReference>
<evidence type="ECO:0000256" key="1">
    <source>
        <dbReference type="ARBA" id="ARBA00004651"/>
    </source>
</evidence>
<dbReference type="InterPro" id="IPR039421">
    <property type="entry name" value="Type_1_exporter"/>
</dbReference>
<keyword evidence="2" id="KW-0813">Transport</keyword>
<dbReference type="FunFam" id="3.40.50.300:FF:001001">
    <property type="entry name" value="Multidrug ABC transporter ATP-binding protein"/>
    <property type="match status" value="1"/>
</dbReference>
<dbReference type="Gene3D" id="1.20.1560.10">
    <property type="entry name" value="ABC transporter type 1, transmembrane domain"/>
    <property type="match status" value="1"/>
</dbReference>
<comment type="subcellular location">
    <subcellularLocation>
        <location evidence="1">Cell membrane</location>
        <topology evidence="1">Multi-pass membrane protein</topology>
    </subcellularLocation>
</comment>
<dbReference type="Proteomes" id="UP000321793">
    <property type="component" value="Unassembled WGS sequence"/>
</dbReference>
<dbReference type="GO" id="GO:0005524">
    <property type="term" value="F:ATP binding"/>
    <property type="evidence" value="ECO:0007669"/>
    <property type="project" value="UniProtKB-KW"/>
</dbReference>
<evidence type="ECO:0000256" key="10">
    <source>
        <dbReference type="SAM" id="Phobius"/>
    </source>
</evidence>